<dbReference type="PANTHER" id="PTHR11136:SF0">
    <property type="entry name" value="DIHYDROFOLATE SYNTHETASE-RELATED"/>
    <property type="match status" value="1"/>
</dbReference>
<evidence type="ECO:0000256" key="1">
    <source>
        <dbReference type="ARBA" id="ARBA00008276"/>
    </source>
</evidence>
<dbReference type="GO" id="GO:0046872">
    <property type="term" value="F:metal ion binding"/>
    <property type="evidence" value="ECO:0007669"/>
    <property type="project" value="UniProtKB-KW"/>
</dbReference>
<dbReference type="SUPFAM" id="SSF53623">
    <property type="entry name" value="MurD-like peptide ligases, catalytic domain"/>
    <property type="match status" value="1"/>
</dbReference>
<organism evidence="8 9">
    <name type="scientific">Entomoplasma freundtii</name>
    <dbReference type="NCBI Taxonomy" id="74700"/>
    <lineage>
        <taxon>Bacteria</taxon>
        <taxon>Bacillati</taxon>
        <taxon>Mycoplasmatota</taxon>
        <taxon>Mollicutes</taxon>
        <taxon>Entomoplasmatales</taxon>
        <taxon>Entomoplasmataceae</taxon>
        <taxon>Entomoplasma</taxon>
    </lineage>
</organism>
<keyword evidence="4" id="KW-0547">Nucleotide-binding</keyword>
<evidence type="ECO:0000313" key="9">
    <source>
        <dbReference type="Proteomes" id="UP000232222"/>
    </source>
</evidence>
<keyword evidence="5" id="KW-0067">ATP-binding</keyword>
<keyword evidence="6" id="KW-0460">Magnesium</keyword>
<dbReference type="OrthoDB" id="9809356at2"/>
<sequence length="389" mass="44530">MYKVSKELIPINRRFAKEYNLAKALNDLGNPQLTIPTINVVGTNGKGSVASGLAKGLEQKYKRVGLFISPAFLYHNERIQINGDFIDDEELTNLINSSKPLIDKYNLTFFEIWTLIMIRYFAHKKVDIAVIEAGIGGLKDATKVMTNQQLVLLTAVDYDHLNVLGSTIEEIMVQKIGIAYSGTTIIASADNRNRSDLIEKMVRKNNLKLIWASERDDQVHYQKANKGLILCALEWLGCANSDSLTFQWPKGRFTILQRKPLWVLDGAHNPNGISQLIKTIEKTMHNPLILYAASAEKEYEQIVNLLEKTFHKENVFLTSFDHLKAWDINLVNQTNSHQIVDWKEFLLVHNQSEREIIICGSLYFVPQVYEWFITNSKNKKQEDYDLLLN</sequence>
<keyword evidence="2" id="KW-0436">Ligase</keyword>
<dbReference type="GO" id="GO:0008841">
    <property type="term" value="F:dihydrofolate synthase activity"/>
    <property type="evidence" value="ECO:0007669"/>
    <property type="project" value="TreeGrafter"/>
</dbReference>
<dbReference type="InterPro" id="IPR001645">
    <property type="entry name" value="Folylpolyglutamate_synth"/>
</dbReference>
<evidence type="ECO:0000256" key="2">
    <source>
        <dbReference type="ARBA" id="ARBA00022598"/>
    </source>
</evidence>
<dbReference type="Pfam" id="PF08245">
    <property type="entry name" value="Mur_ligase_M"/>
    <property type="match status" value="1"/>
</dbReference>
<feature type="domain" description="Mur ligase central" evidence="7">
    <location>
        <begin position="40"/>
        <end position="218"/>
    </location>
</feature>
<dbReference type="InterPro" id="IPR013221">
    <property type="entry name" value="Mur_ligase_cen"/>
</dbReference>
<dbReference type="PANTHER" id="PTHR11136">
    <property type="entry name" value="FOLYLPOLYGLUTAMATE SYNTHASE-RELATED"/>
    <property type="match status" value="1"/>
</dbReference>
<dbReference type="Proteomes" id="UP000232222">
    <property type="component" value="Chromosome"/>
</dbReference>
<evidence type="ECO:0000256" key="5">
    <source>
        <dbReference type="ARBA" id="ARBA00022840"/>
    </source>
</evidence>
<evidence type="ECO:0000256" key="4">
    <source>
        <dbReference type="ARBA" id="ARBA00022741"/>
    </source>
</evidence>
<dbReference type="Gene3D" id="3.40.1190.10">
    <property type="entry name" value="Mur-like, catalytic domain"/>
    <property type="match status" value="1"/>
</dbReference>
<dbReference type="GO" id="GO:0005737">
    <property type="term" value="C:cytoplasm"/>
    <property type="evidence" value="ECO:0007669"/>
    <property type="project" value="TreeGrafter"/>
</dbReference>
<proteinExistence type="inferred from homology"/>
<keyword evidence="9" id="KW-1185">Reference proteome</keyword>
<dbReference type="EMBL" id="CP024962">
    <property type="protein sequence ID" value="ATZ16661.1"/>
    <property type="molecule type" value="Genomic_DNA"/>
</dbReference>
<name>A0A2K8NV87_9MOLU</name>
<dbReference type="Gene3D" id="3.90.190.20">
    <property type="entry name" value="Mur ligase, C-terminal domain"/>
    <property type="match status" value="1"/>
</dbReference>
<gene>
    <name evidence="8" type="primary">folC</name>
    <name evidence="8" type="ORF">EFREU_v1c06410</name>
</gene>
<evidence type="ECO:0000256" key="6">
    <source>
        <dbReference type="ARBA" id="ARBA00022842"/>
    </source>
</evidence>
<dbReference type="GO" id="GO:0004326">
    <property type="term" value="F:tetrahydrofolylpolyglutamate synthase activity"/>
    <property type="evidence" value="ECO:0007669"/>
    <property type="project" value="InterPro"/>
</dbReference>
<dbReference type="InterPro" id="IPR036565">
    <property type="entry name" value="Mur-like_cat_sf"/>
</dbReference>
<dbReference type="AlphaFoldDB" id="A0A2K8NV87"/>
<evidence type="ECO:0000313" key="8">
    <source>
        <dbReference type="EMBL" id="ATZ16661.1"/>
    </source>
</evidence>
<reference evidence="8 9" key="1">
    <citation type="submission" date="2017-11" db="EMBL/GenBank/DDBJ databases">
        <title>Genome sequence of Entomoplasma freundtii BARC 318 (ATCC 51999).</title>
        <authorList>
            <person name="Lo W.-S."/>
            <person name="Gasparich G.E."/>
            <person name="Kuo C.-H."/>
        </authorList>
    </citation>
    <scope>NUCLEOTIDE SEQUENCE [LARGE SCALE GENOMIC DNA]</scope>
    <source>
        <strain evidence="8 9">BARC 318</strain>
    </source>
</reference>
<accession>A0A2K8NV87</accession>
<dbReference type="PROSITE" id="PS01012">
    <property type="entry name" value="FOLYLPOLYGLU_SYNT_2"/>
    <property type="match status" value="1"/>
</dbReference>
<dbReference type="SUPFAM" id="SSF53244">
    <property type="entry name" value="MurD-like peptide ligases, peptide-binding domain"/>
    <property type="match status" value="1"/>
</dbReference>
<keyword evidence="3" id="KW-0479">Metal-binding</keyword>
<dbReference type="KEGG" id="efr:EFREU_v1c06410"/>
<comment type="similarity">
    <text evidence="1">Belongs to the folylpolyglutamate synthase family.</text>
</comment>
<evidence type="ECO:0000259" key="7">
    <source>
        <dbReference type="Pfam" id="PF08245"/>
    </source>
</evidence>
<protein>
    <submittedName>
        <fullName evidence="8">Folylpolyglutamate synthase</fullName>
    </submittedName>
</protein>
<dbReference type="InterPro" id="IPR036615">
    <property type="entry name" value="Mur_ligase_C_dom_sf"/>
</dbReference>
<dbReference type="NCBIfam" id="TIGR01499">
    <property type="entry name" value="folC"/>
    <property type="match status" value="1"/>
</dbReference>
<dbReference type="RefSeq" id="WP_100609744.1">
    <property type="nucleotide sequence ID" value="NZ_CP024962.1"/>
</dbReference>
<dbReference type="InterPro" id="IPR018109">
    <property type="entry name" value="Folylpolyglutamate_synth_CS"/>
</dbReference>
<evidence type="ECO:0000256" key="3">
    <source>
        <dbReference type="ARBA" id="ARBA00022723"/>
    </source>
</evidence>
<dbReference type="GO" id="GO:0005524">
    <property type="term" value="F:ATP binding"/>
    <property type="evidence" value="ECO:0007669"/>
    <property type="project" value="UniProtKB-KW"/>
</dbReference>